<name>A0A2W7PYP7_9RHOB</name>
<gene>
    <name evidence="1" type="ORF">LY56_02536</name>
</gene>
<dbReference type="Proteomes" id="UP000249364">
    <property type="component" value="Unassembled WGS sequence"/>
</dbReference>
<organism evidence="1 2">
    <name type="scientific">Roseinatronobacter thiooxidans</name>
    <dbReference type="NCBI Taxonomy" id="121821"/>
    <lineage>
        <taxon>Bacteria</taxon>
        <taxon>Pseudomonadati</taxon>
        <taxon>Pseudomonadota</taxon>
        <taxon>Alphaproteobacteria</taxon>
        <taxon>Rhodobacterales</taxon>
        <taxon>Paracoccaceae</taxon>
        <taxon>Roseinatronobacter</taxon>
    </lineage>
</organism>
<sequence>MQIEGTELPNTVPITPQGMQARRVGNICTPLGWRTAKALNARGTPMAMTGYGQCLPALRHKEMLP</sequence>
<dbReference type="EMBL" id="QKZQ01000012">
    <property type="protein sequence ID" value="PZX40653.1"/>
    <property type="molecule type" value="Genomic_DNA"/>
</dbReference>
<keyword evidence="2" id="KW-1185">Reference proteome</keyword>
<accession>A0A2W7PYP7</accession>
<reference evidence="1 2" key="1">
    <citation type="submission" date="2018-06" db="EMBL/GenBank/DDBJ databases">
        <title>Genomic Encyclopedia of Archaeal and Bacterial Type Strains, Phase II (KMG-II): from individual species to whole genera.</title>
        <authorList>
            <person name="Goeker M."/>
        </authorList>
    </citation>
    <scope>NUCLEOTIDE SEQUENCE [LARGE SCALE GENOMIC DNA]</scope>
    <source>
        <strain evidence="1 2">DSM 13087</strain>
    </source>
</reference>
<comment type="caution">
    <text evidence="1">The sequence shown here is derived from an EMBL/GenBank/DDBJ whole genome shotgun (WGS) entry which is preliminary data.</text>
</comment>
<evidence type="ECO:0000313" key="2">
    <source>
        <dbReference type="Proteomes" id="UP000249364"/>
    </source>
</evidence>
<dbReference type="STRING" id="121821.GCA_001870675_01299"/>
<evidence type="ECO:0000313" key="1">
    <source>
        <dbReference type="EMBL" id="PZX40653.1"/>
    </source>
</evidence>
<dbReference type="AlphaFoldDB" id="A0A2W7PYP7"/>
<dbReference type="RefSeq" id="WP_071470068.1">
    <property type="nucleotide sequence ID" value="NZ_MEHT01000023.1"/>
</dbReference>
<protein>
    <submittedName>
        <fullName evidence="1">Uncharacterized protein</fullName>
    </submittedName>
</protein>
<proteinExistence type="predicted"/>